<protein>
    <recommendedName>
        <fullName evidence="3">F-box domain-containing protein</fullName>
    </recommendedName>
</protein>
<keyword evidence="2" id="KW-1185">Reference proteome</keyword>
<organism evidence="1 2">
    <name type="scientific">Lophiotrema nucula</name>
    <dbReference type="NCBI Taxonomy" id="690887"/>
    <lineage>
        <taxon>Eukaryota</taxon>
        <taxon>Fungi</taxon>
        <taxon>Dikarya</taxon>
        <taxon>Ascomycota</taxon>
        <taxon>Pezizomycotina</taxon>
        <taxon>Dothideomycetes</taxon>
        <taxon>Pleosporomycetidae</taxon>
        <taxon>Pleosporales</taxon>
        <taxon>Lophiotremataceae</taxon>
        <taxon>Lophiotrema</taxon>
    </lineage>
</organism>
<dbReference type="OrthoDB" id="2823490at2759"/>
<dbReference type="AlphaFoldDB" id="A0A6A5ZLE9"/>
<evidence type="ECO:0000313" key="1">
    <source>
        <dbReference type="EMBL" id="KAF2120105.1"/>
    </source>
</evidence>
<proteinExistence type="predicted"/>
<sequence length="342" mass="39356">MSSPLLTLPREIRDEIISLVLLHRRIPPTTPDAVEAQSREELHDMHMMSWQAGKRVLYSKDAADHEPNTRSLLLTCKQLFDETTANLKRMDNNYEVHVDFVKEQYLAPTWVCVPRLSHQVDVVRAVFQTCGVLQRDEKTAIWKGGDGSPPPFVWMFYSLLERFLSVGPVGRLTDWSDRGGISVGTLELDFVDPRPEDIPMLPPMEEGTGWMTDWRRRGHHVIRGADVKYVLHPECLCSVLGNEVRALLSMGYHMASFGSILYRSIGHISLKVNGVDRKRFDLGSMLAKQRFNNDFGELLSHKRAEHWVTWMKRTMELRRARGLEVKDMEARWQEEAMGCQAK</sequence>
<dbReference type="EMBL" id="ML977314">
    <property type="protein sequence ID" value="KAF2120105.1"/>
    <property type="molecule type" value="Genomic_DNA"/>
</dbReference>
<evidence type="ECO:0008006" key="3">
    <source>
        <dbReference type="Google" id="ProtNLM"/>
    </source>
</evidence>
<gene>
    <name evidence="1" type="ORF">BDV96DRAFT_641960</name>
</gene>
<accession>A0A6A5ZLE9</accession>
<evidence type="ECO:0000313" key="2">
    <source>
        <dbReference type="Proteomes" id="UP000799770"/>
    </source>
</evidence>
<reference evidence="1" key="1">
    <citation type="journal article" date="2020" name="Stud. Mycol.">
        <title>101 Dothideomycetes genomes: a test case for predicting lifestyles and emergence of pathogens.</title>
        <authorList>
            <person name="Haridas S."/>
            <person name="Albert R."/>
            <person name="Binder M."/>
            <person name="Bloem J."/>
            <person name="Labutti K."/>
            <person name="Salamov A."/>
            <person name="Andreopoulos B."/>
            <person name="Baker S."/>
            <person name="Barry K."/>
            <person name="Bills G."/>
            <person name="Bluhm B."/>
            <person name="Cannon C."/>
            <person name="Castanera R."/>
            <person name="Culley D."/>
            <person name="Daum C."/>
            <person name="Ezra D."/>
            <person name="Gonzalez J."/>
            <person name="Henrissat B."/>
            <person name="Kuo A."/>
            <person name="Liang C."/>
            <person name="Lipzen A."/>
            <person name="Lutzoni F."/>
            <person name="Magnuson J."/>
            <person name="Mondo S."/>
            <person name="Nolan M."/>
            <person name="Ohm R."/>
            <person name="Pangilinan J."/>
            <person name="Park H.-J."/>
            <person name="Ramirez L."/>
            <person name="Alfaro M."/>
            <person name="Sun H."/>
            <person name="Tritt A."/>
            <person name="Yoshinaga Y."/>
            <person name="Zwiers L.-H."/>
            <person name="Turgeon B."/>
            <person name="Goodwin S."/>
            <person name="Spatafora J."/>
            <person name="Crous P."/>
            <person name="Grigoriev I."/>
        </authorList>
    </citation>
    <scope>NUCLEOTIDE SEQUENCE</scope>
    <source>
        <strain evidence="1">CBS 627.86</strain>
    </source>
</reference>
<dbReference type="Proteomes" id="UP000799770">
    <property type="component" value="Unassembled WGS sequence"/>
</dbReference>
<name>A0A6A5ZLE9_9PLEO</name>